<evidence type="ECO:0000256" key="3">
    <source>
        <dbReference type="ARBA" id="ARBA00022723"/>
    </source>
</evidence>
<dbReference type="InterPro" id="IPR002327">
    <property type="entry name" value="Cyt_c_1A/1B"/>
</dbReference>
<evidence type="ECO:0000256" key="2">
    <source>
        <dbReference type="ARBA" id="ARBA00022617"/>
    </source>
</evidence>
<accession>A0A2S3UJU6</accession>
<dbReference type="GO" id="GO:0020037">
    <property type="term" value="F:heme binding"/>
    <property type="evidence" value="ECO:0007669"/>
    <property type="project" value="InterPro"/>
</dbReference>
<dbReference type="InterPro" id="IPR036909">
    <property type="entry name" value="Cyt_c-like_dom_sf"/>
</dbReference>
<keyword evidence="2 6" id="KW-0349">Heme</keyword>
<keyword evidence="5 6" id="KW-0408">Iron</keyword>
<protein>
    <submittedName>
        <fullName evidence="9">Cytochrome c</fullName>
    </submittedName>
</protein>
<dbReference type="Gene3D" id="1.10.760.10">
    <property type="entry name" value="Cytochrome c-like domain"/>
    <property type="match status" value="1"/>
</dbReference>
<dbReference type="PROSITE" id="PS51007">
    <property type="entry name" value="CYTC"/>
    <property type="match status" value="1"/>
</dbReference>
<name>A0A2S3UJU6_9HYPH</name>
<gene>
    <name evidence="9" type="ORF">CLV41_11975</name>
</gene>
<evidence type="ECO:0000256" key="4">
    <source>
        <dbReference type="ARBA" id="ARBA00022982"/>
    </source>
</evidence>
<evidence type="ECO:0000256" key="5">
    <source>
        <dbReference type="ARBA" id="ARBA00023004"/>
    </source>
</evidence>
<keyword evidence="4" id="KW-0249">Electron transport</keyword>
<keyword evidence="1" id="KW-0813">Transport</keyword>
<dbReference type="PRINTS" id="PR00604">
    <property type="entry name" value="CYTCHRMECIAB"/>
</dbReference>
<comment type="caution">
    <text evidence="9">The sequence shown here is derived from an EMBL/GenBank/DDBJ whole genome shotgun (WGS) entry which is preliminary data.</text>
</comment>
<evidence type="ECO:0000313" key="9">
    <source>
        <dbReference type="EMBL" id="POF27994.1"/>
    </source>
</evidence>
<dbReference type="SUPFAM" id="SSF46626">
    <property type="entry name" value="Cytochrome c"/>
    <property type="match status" value="1"/>
</dbReference>
<reference evidence="9 10" key="1">
    <citation type="submission" date="2018-01" db="EMBL/GenBank/DDBJ databases">
        <title>Genomic Encyclopedia of Archaeal and Bacterial Type Strains, Phase II (KMG-II): from individual species to whole genera.</title>
        <authorList>
            <person name="Goeker M."/>
        </authorList>
    </citation>
    <scope>NUCLEOTIDE SEQUENCE [LARGE SCALE GENOMIC DNA]</scope>
    <source>
        <strain evidence="9 10">DSM 17023</strain>
    </source>
</reference>
<sequence>MKPSFRILLPLILLPVLSFGFSGAHAFELGDPLKGEKVFRKCKACHAVGADAKAKTGPVLNGVVGQSAAAKAEFKYSKAILEASQQNQLVWTVENLNEFLTKPKAFLPGTKMTFAGLRKEKDRQDIVAYLATFETEGGS</sequence>
<evidence type="ECO:0000313" key="10">
    <source>
        <dbReference type="Proteomes" id="UP000236959"/>
    </source>
</evidence>
<evidence type="ECO:0000256" key="7">
    <source>
        <dbReference type="SAM" id="SignalP"/>
    </source>
</evidence>
<evidence type="ECO:0000259" key="8">
    <source>
        <dbReference type="PROSITE" id="PS51007"/>
    </source>
</evidence>
<keyword evidence="3 6" id="KW-0479">Metal-binding</keyword>
<feature type="signal peptide" evidence="7">
    <location>
        <begin position="1"/>
        <end position="26"/>
    </location>
</feature>
<dbReference type="Proteomes" id="UP000236959">
    <property type="component" value="Unassembled WGS sequence"/>
</dbReference>
<organism evidence="9 10">
    <name type="scientific">Roseibium marinum</name>
    <dbReference type="NCBI Taxonomy" id="281252"/>
    <lineage>
        <taxon>Bacteria</taxon>
        <taxon>Pseudomonadati</taxon>
        <taxon>Pseudomonadota</taxon>
        <taxon>Alphaproteobacteria</taxon>
        <taxon>Hyphomicrobiales</taxon>
        <taxon>Stappiaceae</taxon>
        <taxon>Roseibium</taxon>
    </lineage>
</organism>
<dbReference type="Pfam" id="PF00034">
    <property type="entry name" value="Cytochrom_C"/>
    <property type="match status" value="1"/>
</dbReference>
<keyword evidence="10" id="KW-1185">Reference proteome</keyword>
<feature type="domain" description="Cytochrome c" evidence="8">
    <location>
        <begin position="30"/>
        <end position="134"/>
    </location>
</feature>
<dbReference type="PANTHER" id="PTHR11961">
    <property type="entry name" value="CYTOCHROME C"/>
    <property type="match status" value="1"/>
</dbReference>
<dbReference type="InterPro" id="IPR009056">
    <property type="entry name" value="Cyt_c-like_dom"/>
</dbReference>
<dbReference type="AlphaFoldDB" id="A0A2S3UJU6"/>
<proteinExistence type="predicted"/>
<evidence type="ECO:0000256" key="6">
    <source>
        <dbReference type="PROSITE-ProRule" id="PRU00433"/>
    </source>
</evidence>
<evidence type="ECO:0000256" key="1">
    <source>
        <dbReference type="ARBA" id="ARBA00022448"/>
    </source>
</evidence>
<keyword evidence="7" id="KW-0732">Signal</keyword>
<dbReference type="GO" id="GO:0009055">
    <property type="term" value="F:electron transfer activity"/>
    <property type="evidence" value="ECO:0007669"/>
    <property type="project" value="InterPro"/>
</dbReference>
<dbReference type="GO" id="GO:0046872">
    <property type="term" value="F:metal ion binding"/>
    <property type="evidence" value="ECO:0007669"/>
    <property type="project" value="UniProtKB-KW"/>
</dbReference>
<feature type="chain" id="PRO_5015404697" evidence="7">
    <location>
        <begin position="27"/>
        <end position="139"/>
    </location>
</feature>
<dbReference type="EMBL" id="PPCN01000019">
    <property type="protein sequence ID" value="POF27994.1"/>
    <property type="molecule type" value="Genomic_DNA"/>
</dbReference>